<dbReference type="AlphaFoldDB" id="A0A383AJN3"/>
<dbReference type="EMBL" id="UINC01192256">
    <property type="protein sequence ID" value="SVE07308.1"/>
    <property type="molecule type" value="Genomic_DNA"/>
</dbReference>
<organism evidence="1">
    <name type="scientific">marine metagenome</name>
    <dbReference type="NCBI Taxonomy" id="408172"/>
    <lineage>
        <taxon>unclassified sequences</taxon>
        <taxon>metagenomes</taxon>
        <taxon>ecological metagenomes</taxon>
    </lineage>
</organism>
<protein>
    <submittedName>
        <fullName evidence="1">Uncharacterized protein</fullName>
    </submittedName>
</protein>
<name>A0A383AJN3_9ZZZZ</name>
<accession>A0A383AJN3</accession>
<gene>
    <name evidence="1" type="ORF">METZ01_LOCUS460162</name>
</gene>
<feature type="non-terminal residue" evidence="1">
    <location>
        <position position="94"/>
    </location>
</feature>
<proteinExistence type="predicted"/>
<sequence>MKISESLKDYLTVDQNEWLMRDDYSCHILNYDGENEPYYSVISDADLEFLQHWTEKNGQFPIIGRLTSASSNGEYEWSFSSEGHAKEGMHNLIV</sequence>
<reference evidence="1" key="1">
    <citation type="submission" date="2018-05" db="EMBL/GenBank/DDBJ databases">
        <authorList>
            <person name="Lanie J.A."/>
            <person name="Ng W.-L."/>
            <person name="Kazmierczak K.M."/>
            <person name="Andrzejewski T.M."/>
            <person name="Davidsen T.M."/>
            <person name="Wayne K.J."/>
            <person name="Tettelin H."/>
            <person name="Glass J.I."/>
            <person name="Rusch D."/>
            <person name="Podicherti R."/>
            <person name="Tsui H.-C.T."/>
            <person name="Winkler M.E."/>
        </authorList>
    </citation>
    <scope>NUCLEOTIDE SEQUENCE</scope>
</reference>
<evidence type="ECO:0000313" key="1">
    <source>
        <dbReference type="EMBL" id="SVE07308.1"/>
    </source>
</evidence>